<dbReference type="EMBL" id="JARBHB010000002">
    <property type="protein sequence ID" value="KAJ8892552.1"/>
    <property type="molecule type" value="Genomic_DNA"/>
</dbReference>
<keyword evidence="2" id="KW-1185">Reference proteome</keyword>
<accession>A0ABQ9I7U3</accession>
<evidence type="ECO:0000313" key="2">
    <source>
        <dbReference type="Proteomes" id="UP001159363"/>
    </source>
</evidence>
<dbReference type="Proteomes" id="UP001159363">
    <property type="component" value="Chromosome 2"/>
</dbReference>
<name>A0ABQ9I7U3_9NEOP</name>
<proteinExistence type="predicted"/>
<comment type="caution">
    <text evidence="1">The sequence shown here is derived from an EMBL/GenBank/DDBJ whole genome shotgun (WGS) entry which is preliminary data.</text>
</comment>
<evidence type="ECO:0000313" key="1">
    <source>
        <dbReference type="EMBL" id="KAJ8892552.1"/>
    </source>
</evidence>
<protein>
    <submittedName>
        <fullName evidence="1">Uncharacterized protein</fullName>
    </submittedName>
</protein>
<reference evidence="1 2" key="1">
    <citation type="submission" date="2023-02" db="EMBL/GenBank/DDBJ databases">
        <title>LHISI_Scaffold_Assembly.</title>
        <authorList>
            <person name="Stuart O.P."/>
            <person name="Cleave R."/>
            <person name="Magrath M.J.L."/>
            <person name="Mikheyev A.S."/>
        </authorList>
    </citation>
    <scope>NUCLEOTIDE SEQUENCE [LARGE SCALE GENOMIC DNA]</scope>
    <source>
        <strain evidence="1">Daus_M_001</strain>
        <tissue evidence="1">Leg muscle</tissue>
    </source>
</reference>
<organism evidence="1 2">
    <name type="scientific">Dryococelus australis</name>
    <dbReference type="NCBI Taxonomy" id="614101"/>
    <lineage>
        <taxon>Eukaryota</taxon>
        <taxon>Metazoa</taxon>
        <taxon>Ecdysozoa</taxon>
        <taxon>Arthropoda</taxon>
        <taxon>Hexapoda</taxon>
        <taxon>Insecta</taxon>
        <taxon>Pterygota</taxon>
        <taxon>Neoptera</taxon>
        <taxon>Polyneoptera</taxon>
        <taxon>Phasmatodea</taxon>
        <taxon>Verophasmatodea</taxon>
        <taxon>Anareolatae</taxon>
        <taxon>Phasmatidae</taxon>
        <taxon>Eurycanthinae</taxon>
        <taxon>Dryococelus</taxon>
    </lineage>
</organism>
<gene>
    <name evidence="1" type="ORF">PR048_005133</name>
</gene>
<sequence>MQHIYEYVEETSNQCQLSLTDLMDKVQGSYCPHIQTVEAQLLNKCGDGIIIVISPNKVPIVSAIEILSDSWYSNRKSSGGRVIDSIGAIIADDLRAYRSYHQIMQSLGKLVTGGGKKDLQVSFQSPRLNHQHKTQLLNQFLGCRGACICCQAGLICSILCVNCSGACDNGCQQDQHEEEEAFG</sequence>